<dbReference type="SUPFAM" id="SSF47384">
    <property type="entry name" value="Homodimeric domain of signal transducing histidine kinase"/>
    <property type="match status" value="1"/>
</dbReference>
<evidence type="ECO:0000256" key="9">
    <source>
        <dbReference type="ARBA" id="ARBA00023012"/>
    </source>
</evidence>
<dbReference type="Proteomes" id="UP000654573">
    <property type="component" value="Unassembled WGS sequence"/>
</dbReference>
<sequence length="470" mass="52804">MKKSGCRTMFHMYLIFFLSLLGTLLAAAALICWLITLRKPDGTFVRSDWPVKFSDSFQEQIIFKEDGPGVKQNGLELLRENEIGIQILDSTGFELFHYQKPSQAEQSYSAASLLSISKTGRLKSSSLTAVIKTLSLKDREYSYILFFPVKVSKVTMYLNGEHFTAGKAVILPVTAILFLVLSISGMLYGFRTAEAVKQLTDSIREIAARSYLPVQGKGTFFEIYDSLNQMDQEIRESDRLQAETDRMREEWIANITHDLKTPLSPIKGYAELLLDSGSINQEQCRQYADIILKNSAYMETLINDLKLTYQLTNNMVPMDPREENIVRFLKELVIDLLNSPEYEQRTIRFEAAAETIPYSFDRTLFTRAFQNLILNAFAHGTSDTEAAISVSVPDSTLQITVSDNGKGMTAAETKQIFRRYYRGTSTEQKREGTGLGLAIAKDIVELHGGRISVSSSPGTGTVFTIAFPLH</sequence>
<dbReference type="CDD" id="cd00075">
    <property type="entry name" value="HATPase"/>
    <property type="match status" value="1"/>
</dbReference>
<keyword evidence="10" id="KW-0812">Transmembrane</keyword>
<gene>
    <name evidence="12" type="ORF">H8S76_18875</name>
</gene>
<feature type="transmembrane region" description="Helical" evidence="10">
    <location>
        <begin position="169"/>
        <end position="190"/>
    </location>
</feature>
<evidence type="ECO:0000256" key="1">
    <source>
        <dbReference type="ARBA" id="ARBA00000085"/>
    </source>
</evidence>
<reference evidence="12 13" key="1">
    <citation type="submission" date="2020-08" db="EMBL/GenBank/DDBJ databases">
        <title>Genome public.</title>
        <authorList>
            <person name="Liu C."/>
            <person name="Sun Q."/>
        </authorList>
    </citation>
    <scope>NUCLEOTIDE SEQUENCE [LARGE SCALE GENOMIC DNA]</scope>
    <source>
        <strain evidence="12 13">NSJ-34</strain>
    </source>
</reference>
<dbReference type="SMART" id="SM00388">
    <property type="entry name" value="HisKA"/>
    <property type="match status" value="1"/>
</dbReference>
<feature type="domain" description="Histidine kinase" evidence="11">
    <location>
        <begin position="254"/>
        <end position="470"/>
    </location>
</feature>
<comment type="subcellular location">
    <subcellularLocation>
        <location evidence="2">Membrane</location>
    </subcellularLocation>
</comment>
<evidence type="ECO:0000256" key="5">
    <source>
        <dbReference type="ARBA" id="ARBA00022679"/>
    </source>
</evidence>
<dbReference type="GO" id="GO:0016301">
    <property type="term" value="F:kinase activity"/>
    <property type="evidence" value="ECO:0007669"/>
    <property type="project" value="UniProtKB-KW"/>
</dbReference>
<dbReference type="RefSeq" id="WP_103730987.1">
    <property type="nucleotide sequence ID" value="NZ_JACOOU010000009.1"/>
</dbReference>
<dbReference type="Gene3D" id="3.30.565.10">
    <property type="entry name" value="Histidine kinase-like ATPase, C-terminal domain"/>
    <property type="match status" value="1"/>
</dbReference>
<dbReference type="Gene3D" id="1.10.287.130">
    <property type="match status" value="1"/>
</dbReference>
<dbReference type="InterPro" id="IPR003661">
    <property type="entry name" value="HisK_dim/P_dom"/>
</dbReference>
<keyword evidence="6" id="KW-0547">Nucleotide-binding</keyword>
<dbReference type="CDD" id="cd00082">
    <property type="entry name" value="HisKA"/>
    <property type="match status" value="1"/>
</dbReference>
<dbReference type="EMBL" id="JACOOU010000009">
    <property type="protein sequence ID" value="MBC5674318.1"/>
    <property type="molecule type" value="Genomic_DNA"/>
</dbReference>
<dbReference type="EC" id="2.7.13.3" evidence="3"/>
<dbReference type="InterPro" id="IPR005467">
    <property type="entry name" value="His_kinase_dom"/>
</dbReference>
<proteinExistence type="predicted"/>
<dbReference type="PROSITE" id="PS50109">
    <property type="entry name" value="HIS_KIN"/>
    <property type="match status" value="1"/>
</dbReference>
<dbReference type="InterPro" id="IPR050351">
    <property type="entry name" value="BphY/WalK/GraS-like"/>
</dbReference>
<keyword evidence="10" id="KW-1133">Transmembrane helix</keyword>
<evidence type="ECO:0000256" key="4">
    <source>
        <dbReference type="ARBA" id="ARBA00022553"/>
    </source>
</evidence>
<dbReference type="InterPro" id="IPR036890">
    <property type="entry name" value="HATPase_C_sf"/>
</dbReference>
<dbReference type="PANTHER" id="PTHR42878:SF7">
    <property type="entry name" value="SENSOR HISTIDINE KINASE GLRK"/>
    <property type="match status" value="1"/>
</dbReference>
<evidence type="ECO:0000256" key="3">
    <source>
        <dbReference type="ARBA" id="ARBA00012438"/>
    </source>
</evidence>
<keyword evidence="9" id="KW-0902">Two-component regulatory system</keyword>
<dbReference type="Pfam" id="PF02518">
    <property type="entry name" value="HATPase_c"/>
    <property type="match status" value="1"/>
</dbReference>
<evidence type="ECO:0000313" key="12">
    <source>
        <dbReference type="EMBL" id="MBC5674318.1"/>
    </source>
</evidence>
<keyword evidence="7 12" id="KW-0418">Kinase</keyword>
<dbReference type="Pfam" id="PF00512">
    <property type="entry name" value="HisKA"/>
    <property type="match status" value="1"/>
</dbReference>
<dbReference type="SMART" id="SM00387">
    <property type="entry name" value="HATPase_c"/>
    <property type="match status" value="1"/>
</dbReference>
<name>A0ABR7FGL0_9FIRM</name>
<dbReference type="InterPro" id="IPR004358">
    <property type="entry name" value="Sig_transdc_His_kin-like_C"/>
</dbReference>
<accession>A0ABR7FGL0</accession>
<keyword evidence="4" id="KW-0597">Phosphoprotein</keyword>
<keyword evidence="13" id="KW-1185">Reference proteome</keyword>
<dbReference type="SUPFAM" id="SSF55874">
    <property type="entry name" value="ATPase domain of HSP90 chaperone/DNA topoisomerase II/histidine kinase"/>
    <property type="match status" value="1"/>
</dbReference>
<organism evidence="12 13">
    <name type="scientific">Blautia celeris</name>
    <dbReference type="NCBI Taxonomy" id="2763026"/>
    <lineage>
        <taxon>Bacteria</taxon>
        <taxon>Bacillati</taxon>
        <taxon>Bacillota</taxon>
        <taxon>Clostridia</taxon>
        <taxon>Lachnospirales</taxon>
        <taxon>Lachnospiraceae</taxon>
        <taxon>Blautia</taxon>
    </lineage>
</organism>
<dbReference type="PRINTS" id="PR00344">
    <property type="entry name" value="BCTRLSENSOR"/>
</dbReference>
<dbReference type="InterPro" id="IPR003594">
    <property type="entry name" value="HATPase_dom"/>
</dbReference>
<dbReference type="PANTHER" id="PTHR42878">
    <property type="entry name" value="TWO-COMPONENT HISTIDINE KINASE"/>
    <property type="match status" value="1"/>
</dbReference>
<comment type="catalytic activity">
    <reaction evidence="1">
        <text>ATP + protein L-histidine = ADP + protein N-phospho-L-histidine.</text>
        <dbReference type="EC" id="2.7.13.3"/>
    </reaction>
</comment>
<protein>
    <recommendedName>
        <fullName evidence="3">histidine kinase</fullName>
        <ecNumber evidence="3">2.7.13.3</ecNumber>
    </recommendedName>
</protein>
<evidence type="ECO:0000256" key="10">
    <source>
        <dbReference type="SAM" id="Phobius"/>
    </source>
</evidence>
<comment type="caution">
    <text evidence="12">The sequence shown here is derived from an EMBL/GenBank/DDBJ whole genome shotgun (WGS) entry which is preliminary data.</text>
</comment>
<evidence type="ECO:0000256" key="6">
    <source>
        <dbReference type="ARBA" id="ARBA00022741"/>
    </source>
</evidence>
<evidence type="ECO:0000256" key="7">
    <source>
        <dbReference type="ARBA" id="ARBA00022777"/>
    </source>
</evidence>
<evidence type="ECO:0000259" key="11">
    <source>
        <dbReference type="PROSITE" id="PS50109"/>
    </source>
</evidence>
<keyword evidence="8" id="KW-0067">ATP-binding</keyword>
<keyword evidence="10" id="KW-0472">Membrane</keyword>
<evidence type="ECO:0000256" key="2">
    <source>
        <dbReference type="ARBA" id="ARBA00004370"/>
    </source>
</evidence>
<dbReference type="InterPro" id="IPR036097">
    <property type="entry name" value="HisK_dim/P_sf"/>
</dbReference>
<evidence type="ECO:0000256" key="8">
    <source>
        <dbReference type="ARBA" id="ARBA00022840"/>
    </source>
</evidence>
<keyword evidence="5" id="KW-0808">Transferase</keyword>
<evidence type="ECO:0000313" key="13">
    <source>
        <dbReference type="Proteomes" id="UP000654573"/>
    </source>
</evidence>